<name>A0AAE0TQB0_9PEZI</name>
<comment type="caution">
    <text evidence="4">The sequence shown here is derived from an EMBL/GenBank/DDBJ whole genome shotgun (WGS) entry which is preliminary data.</text>
</comment>
<dbReference type="AlphaFoldDB" id="A0AAE0TQB0"/>
<dbReference type="Pfam" id="PF00144">
    <property type="entry name" value="Beta-lactamase"/>
    <property type="match status" value="1"/>
</dbReference>
<evidence type="ECO:0000256" key="1">
    <source>
        <dbReference type="ARBA" id="ARBA00038473"/>
    </source>
</evidence>
<dbReference type="Gene3D" id="3.40.710.10">
    <property type="entry name" value="DD-peptidase/beta-lactamase superfamily"/>
    <property type="match status" value="1"/>
</dbReference>
<dbReference type="Proteomes" id="UP001274830">
    <property type="component" value="Unassembled WGS sequence"/>
</dbReference>
<dbReference type="Pfam" id="PF26335">
    <property type="entry name" value="ARB_00930_C"/>
    <property type="match status" value="1"/>
</dbReference>
<dbReference type="InterPro" id="IPR001466">
    <property type="entry name" value="Beta-lactam-related"/>
</dbReference>
<evidence type="ECO:0000313" key="4">
    <source>
        <dbReference type="EMBL" id="KAK3669603.1"/>
    </source>
</evidence>
<dbReference type="InterPro" id="IPR012338">
    <property type="entry name" value="Beta-lactam/transpept-like"/>
</dbReference>
<comment type="similarity">
    <text evidence="1">Belongs to the beta-lactamase family.</text>
</comment>
<sequence length="504" mass="53283">MGTTNDDTPLLTFANNPTVYNTTGAQILTTDTQFIVASVSKLFTAYAMKLLSNKVAPTDRVTKFIPELLHLKGQPVRYDGIASTNWSSISIEALLTHLSGITSDLGDSDIDNTPGNHSALGLPPHDATDSGTQCGAASNPYQRACTEADFLNDWGRKFPVYAPYTTLVYSNMGFAILGLVIGRVTGSSYAQFMQKAVFDPLGLDHSSVDHPLNLNGTFITQQTADGDLSEGFLAPSGAIYSTSSDLYNFGRSILASKQLPSTTTRAWLKPKAFTSSAGTFVGEVWEIAAGTDLTAASDGHIVHVYTKGGNLNLYSSIIALVPDYDFAFALTSAGSETGSGTVEAASSQVLDAIVPALEAANKAAAKERFAGTYSAGGNRITLPVDEEPGLLVTKFSVNGVESVIDAVGEFTANASPGQTELRLYPTDLAEGATMAWQGVFDSIPADVAEVENQAFFWADATCQSWSELTTNSYGLAPLDQFLLTATVMAMGGMWRSLLGLGGLL</sequence>
<evidence type="ECO:0000259" key="2">
    <source>
        <dbReference type="Pfam" id="PF00144"/>
    </source>
</evidence>
<dbReference type="EMBL" id="JAUTXT010000078">
    <property type="protein sequence ID" value="KAK3669603.1"/>
    <property type="molecule type" value="Genomic_DNA"/>
</dbReference>
<reference evidence="4" key="1">
    <citation type="submission" date="2023-07" db="EMBL/GenBank/DDBJ databases">
        <title>Black Yeasts Isolated from many extreme environments.</title>
        <authorList>
            <person name="Coleine C."/>
            <person name="Stajich J.E."/>
            <person name="Selbmann L."/>
        </authorList>
    </citation>
    <scope>NUCLEOTIDE SEQUENCE</scope>
    <source>
        <strain evidence="4">CCFEE 5485</strain>
    </source>
</reference>
<evidence type="ECO:0000313" key="5">
    <source>
        <dbReference type="Proteomes" id="UP001274830"/>
    </source>
</evidence>
<dbReference type="InterPro" id="IPR058664">
    <property type="entry name" value="ARB_00930-like_C"/>
</dbReference>
<evidence type="ECO:0008006" key="6">
    <source>
        <dbReference type="Google" id="ProtNLM"/>
    </source>
</evidence>
<organism evidence="4 5">
    <name type="scientific">Recurvomyces mirabilis</name>
    <dbReference type="NCBI Taxonomy" id="574656"/>
    <lineage>
        <taxon>Eukaryota</taxon>
        <taxon>Fungi</taxon>
        <taxon>Dikarya</taxon>
        <taxon>Ascomycota</taxon>
        <taxon>Pezizomycotina</taxon>
        <taxon>Dothideomycetes</taxon>
        <taxon>Dothideomycetidae</taxon>
        <taxon>Mycosphaerellales</taxon>
        <taxon>Teratosphaeriaceae</taxon>
        <taxon>Recurvomyces</taxon>
    </lineage>
</organism>
<feature type="domain" description="Beta-lactamase-related" evidence="2">
    <location>
        <begin position="24"/>
        <end position="338"/>
    </location>
</feature>
<feature type="domain" description="Beta-lactamase-like ARB-00930-like C-terminal" evidence="3">
    <location>
        <begin position="362"/>
        <end position="484"/>
    </location>
</feature>
<dbReference type="InterPro" id="IPR051478">
    <property type="entry name" value="Beta-lactamase-like_AB/R"/>
</dbReference>
<accession>A0AAE0TQB0</accession>
<protein>
    <recommendedName>
        <fullName evidence="6">Beta-lactamase-related domain-containing protein</fullName>
    </recommendedName>
</protein>
<keyword evidence="5" id="KW-1185">Reference proteome</keyword>
<gene>
    <name evidence="4" type="ORF">LTR78_010541</name>
</gene>
<dbReference type="PANTHER" id="PTHR22935:SF95">
    <property type="entry name" value="BETA-LACTAMASE-LIKE 1-RELATED"/>
    <property type="match status" value="1"/>
</dbReference>
<proteinExistence type="inferred from homology"/>
<dbReference type="SUPFAM" id="SSF56601">
    <property type="entry name" value="beta-lactamase/transpeptidase-like"/>
    <property type="match status" value="1"/>
</dbReference>
<evidence type="ECO:0000259" key="3">
    <source>
        <dbReference type="Pfam" id="PF26335"/>
    </source>
</evidence>
<dbReference type="PANTHER" id="PTHR22935">
    <property type="entry name" value="PENICILLIN-BINDING PROTEIN"/>
    <property type="match status" value="1"/>
</dbReference>